<keyword evidence="3" id="KW-0862">Zinc</keyword>
<dbReference type="Pfam" id="PF04389">
    <property type="entry name" value="Peptidase_M28"/>
    <property type="match status" value="1"/>
</dbReference>
<reference evidence="5" key="1">
    <citation type="submission" date="2023-02" db="EMBL/GenBank/DDBJ databases">
        <title>Identification and recombinant expression of a fungal hydrolase from Papiliotrema laurentii that hydrolyzes apple cutin and clears colloidal polyester polyurethane.</title>
        <authorList>
            <consortium name="DOE Joint Genome Institute"/>
            <person name="Roman V.A."/>
            <person name="Bojanowski C."/>
            <person name="Crable B.R."/>
            <person name="Wagner D.N."/>
            <person name="Hung C.S."/>
            <person name="Nadeau L.J."/>
            <person name="Schratz L."/>
            <person name="Haridas S."/>
            <person name="Pangilinan J."/>
            <person name="Lipzen A."/>
            <person name="Na H."/>
            <person name="Yan M."/>
            <person name="Ng V."/>
            <person name="Grigoriev I.V."/>
            <person name="Spatafora J.W."/>
            <person name="Barlow D."/>
            <person name="Biffinger J."/>
            <person name="Kelley-Loughnane N."/>
            <person name="Varaljay V.A."/>
            <person name="Crookes-Goodson W.J."/>
        </authorList>
    </citation>
    <scope>NUCLEOTIDE SEQUENCE</scope>
    <source>
        <strain evidence="5">5307AH</strain>
    </source>
</reference>
<dbReference type="EMBL" id="JAODAN010000001">
    <property type="protein sequence ID" value="KAK1927496.1"/>
    <property type="molecule type" value="Genomic_DNA"/>
</dbReference>
<dbReference type="EC" id="3.4.-.-" evidence="3"/>
<dbReference type="GO" id="GO:0008233">
    <property type="term" value="F:peptidase activity"/>
    <property type="evidence" value="ECO:0007669"/>
    <property type="project" value="UniProtKB-KW"/>
</dbReference>
<feature type="signal peptide" evidence="3">
    <location>
        <begin position="1"/>
        <end position="18"/>
    </location>
</feature>
<name>A0AAD9FWD9_PAPLA</name>
<keyword evidence="1" id="KW-0808">Transferase</keyword>
<keyword evidence="3" id="KW-0479">Metal-binding</keyword>
<comment type="caution">
    <text evidence="5">The sequence shown here is derived from an EMBL/GenBank/DDBJ whole genome shotgun (WGS) entry which is preliminary data.</text>
</comment>
<gene>
    <name evidence="5" type="ORF">DB88DRAFT_478221</name>
</gene>
<keyword evidence="3" id="KW-0378">Hydrolase</keyword>
<keyword evidence="2" id="KW-0012">Acyltransferase</keyword>
<keyword evidence="3" id="KW-0645">Protease</keyword>
<dbReference type="Gene3D" id="3.40.630.10">
    <property type="entry name" value="Zn peptidases"/>
    <property type="match status" value="1"/>
</dbReference>
<dbReference type="InterPro" id="IPR040234">
    <property type="entry name" value="QC/QCL"/>
</dbReference>
<feature type="chain" id="PRO_5041782447" description="Peptide hydrolase" evidence="3">
    <location>
        <begin position="19"/>
        <end position="381"/>
    </location>
</feature>
<dbReference type="AlphaFoldDB" id="A0AAD9FWD9"/>
<proteinExistence type="inferred from homology"/>
<evidence type="ECO:0000256" key="3">
    <source>
        <dbReference type="RuleBase" id="RU361240"/>
    </source>
</evidence>
<evidence type="ECO:0000259" key="4">
    <source>
        <dbReference type="Pfam" id="PF04389"/>
    </source>
</evidence>
<dbReference type="PANTHER" id="PTHR12283:SF6">
    <property type="entry name" value="GLUTAMINYL-PEPTIDE CYCLOTRANSFERASE-RELATED"/>
    <property type="match status" value="1"/>
</dbReference>
<evidence type="ECO:0000313" key="5">
    <source>
        <dbReference type="EMBL" id="KAK1927496.1"/>
    </source>
</evidence>
<dbReference type="Proteomes" id="UP001182556">
    <property type="component" value="Unassembled WGS sequence"/>
</dbReference>
<evidence type="ECO:0000256" key="2">
    <source>
        <dbReference type="ARBA" id="ARBA00023315"/>
    </source>
</evidence>
<dbReference type="CDD" id="cd03880">
    <property type="entry name" value="M28_QC_like"/>
    <property type="match status" value="1"/>
</dbReference>
<sequence>MRFLSLYLLVPALRTALGSVQPREIRSLSEEHLRMVATADPPEWQSVTEGHLGKMLIPRASGSQNNTLVQEYISSVFNQLGWHAESTRFTEDTPIGSVEFTNLIFTFDPGAARKIILSAHFDSKWFPDYPANTFIGATDSAAPCAMLMDLAESLTPLLAARKERVDGGRAILRPGFDEEEAAETTLQIVFFDGEEAFHDWTDTDSIYGARHLAELWEDTFLPPQHPLMARRMGPNPTVLNTIDTLVLLDLLGSKSPRIYSYFRETDWLHGAMSSADERLRKAQLVQVERGEDGWFPMARMNKGMIGDDHVPFLQRGVNILHVISNPFPRVWHTLGDDATALSMPAMRRWNRILRVFTAEYLGLAPETPPANRALNELTPQR</sequence>
<keyword evidence="6" id="KW-1185">Reference proteome</keyword>
<dbReference type="GO" id="GO:0016603">
    <property type="term" value="F:glutaminyl-peptide cyclotransferase activity"/>
    <property type="evidence" value="ECO:0007669"/>
    <property type="project" value="InterPro"/>
</dbReference>
<comment type="similarity">
    <text evidence="3">Belongs to the peptidase M28 family.</text>
</comment>
<accession>A0AAD9FWD9</accession>
<protein>
    <recommendedName>
        <fullName evidence="3">Peptide hydrolase</fullName>
        <ecNumber evidence="3">3.4.-.-</ecNumber>
    </recommendedName>
</protein>
<organism evidence="5 6">
    <name type="scientific">Papiliotrema laurentii</name>
    <name type="common">Cryptococcus laurentii</name>
    <dbReference type="NCBI Taxonomy" id="5418"/>
    <lineage>
        <taxon>Eukaryota</taxon>
        <taxon>Fungi</taxon>
        <taxon>Dikarya</taxon>
        <taxon>Basidiomycota</taxon>
        <taxon>Agaricomycotina</taxon>
        <taxon>Tremellomycetes</taxon>
        <taxon>Tremellales</taxon>
        <taxon>Rhynchogastremaceae</taxon>
        <taxon>Papiliotrema</taxon>
    </lineage>
</organism>
<dbReference type="InterPro" id="IPR037457">
    <property type="entry name" value="M28_QC"/>
</dbReference>
<dbReference type="PANTHER" id="PTHR12283">
    <property type="entry name" value="GLUTAMINYL-PEPTIDE CYCLOTRANSFERASE"/>
    <property type="match status" value="1"/>
</dbReference>
<dbReference type="GO" id="GO:0008270">
    <property type="term" value="F:zinc ion binding"/>
    <property type="evidence" value="ECO:0007669"/>
    <property type="project" value="TreeGrafter"/>
</dbReference>
<feature type="domain" description="Peptidase M28" evidence="4">
    <location>
        <begin position="102"/>
        <end position="355"/>
    </location>
</feature>
<dbReference type="InterPro" id="IPR007484">
    <property type="entry name" value="Peptidase_M28"/>
</dbReference>
<dbReference type="FunFam" id="3.40.630.10:FF:000081">
    <property type="entry name" value="Peptide hydrolase"/>
    <property type="match status" value="1"/>
</dbReference>
<evidence type="ECO:0000313" key="6">
    <source>
        <dbReference type="Proteomes" id="UP001182556"/>
    </source>
</evidence>
<dbReference type="GO" id="GO:0006508">
    <property type="term" value="P:proteolysis"/>
    <property type="evidence" value="ECO:0007669"/>
    <property type="project" value="UniProtKB-KW"/>
</dbReference>
<keyword evidence="3" id="KW-0732">Signal</keyword>
<evidence type="ECO:0000256" key="1">
    <source>
        <dbReference type="ARBA" id="ARBA00022679"/>
    </source>
</evidence>
<dbReference type="SUPFAM" id="SSF53187">
    <property type="entry name" value="Zn-dependent exopeptidases"/>
    <property type="match status" value="1"/>
</dbReference>